<evidence type="ECO:0000313" key="2">
    <source>
        <dbReference type="Proteomes" id="UP001375812"/>
    </source>
</evidence>
<evidence type="ECO:0000313" key="1">
    <source>
        <dbReference type="EMBL" id="MEJ5018937.1"/>
    </source>
</evidence>
<dbReference type="Proteomes" id="UP001375812">
    <property type="component" value="Unassembled WGS sequence"/>
</dbReference>
<gene>
    <name evidence="1" type="ORF">WH297_04190</name>
</gene>
<proteinExistence type="predicted"/>
<reference evidence="1 2" key="1">
    <citation type="submission" date="2023-12" db="EMBL/GenBank/DDBJ databases">
        <title>Gut-associated functions are favored during microbiome assembly across C. elegans life.</title>
        <authorList>
            <person name="Zimmermann J."/>
        </authorList>
    </citation>
    <scope>NUCLEOTIDE SEQUENCE [LARGE SCALE GENOMIC DNA]</scope>
    <source>
        <strain evidence="1 2">MYb71</strain>
    </source>
</reference>
<keyword evidence="2" id="KW-1185">Reference proteome</keyword>
<evidence type="ECO:0008006" key="3">
    <source>
        <dbReference type="Google" id="ProtNLM"/>
    </source>
</evidence>
<accession>A0ABU8P9K6</accession>
<name>A0ABU8P9K6_9HYPH</name>
<sequence>MKNKKPGLEPGFLLEHFQQKCEAVLRGIMRKNKGIERVDVSVLTGIALSREKPGEKTHRALSF</sequence>
<comment type="caution">
    <text evidence="1">The sequence shown here is derived from an EMBL/GenBank/DDBJ whole genome shotgun (WGS) entry which is preliminary data.</text>
</comment>
<organism evidence="1 2">
    <name type="scientific">Ochrobactrum vermis</name>
    <dbReference type="NCBI Taxonomy" id="1827297"/>
    <lineage>
        <taxon>Bacteria</taxon>
        <taxon>Pseudomonadati</taxon>
        <taxon>Pseudomonadota</taxon>
        <taxon>Alphaproteobacteria</taxon>
        <taxon>Hyphomicrobiales</taxon>
        <taxon>Brucellaceae</taxon>
        <taxon>Brucella/Ochrobactrum group</taxon>
        <taxon>Ochrobactrum</taxon>
    </lineage>
</organism>
<dbReference type="RefSeq" id="WP_181153385.1">
    <property type="nucleotide sequence ID" value="NZ_JBBGZH010000001.1"/>
</dbReference>
<dbReference type="EMBL" id="JBBGZH010000001">
    <property type="protein sequence ID" value="MEJ5018937.1"/>
    <property type="molecule type" value="Genomic_DNA"/>
</dbReference>
<protein>
    <recommendedName>
        <fullName evidence="3">Ribosome-binding factor A</fullName>
    </recommendedName>
</protein>